<dbReference type="AlphaFoldDB" id="G2XUE3"/>
<proteinExistence type="predicted"/>
<evidence type="ECO:0000313" key="2">
    <source>
        <dbReference type="Proteomes" id="UP000008177"/>
    </source>
</evidence>
<dbReference type="InParanoid" id="G2XUE3"/>
<reference evidence="2" key="1">
    <citation type="journal article" date="2011" name="PLoS Genet.">
        <title>Genomic analysis of the necrotrophic fungal pathogens Sclerotinia sclerotiorum and Botrytis cinerea.</title>
        <authorList>
            <person name="Amselem J."/>
            <person name="Cuomo C.A."/>
            <person name="van Kan J.A."/>
            <person name="Viaud M."/>
            <person name="Benito E.P."/>
            <person name="Couloux A."/>
            <person name="Coutinho P.M."/>
            <person name="de Vries R.P."/>
            <person name="Dyer P.S."/>
            <person name="Fillinger S."/>
            <person name="Fournier E."/>
            <person name="Gout L."/>
            <person name="Hahn M."/>
            <person name="Kohn L."/>
            <person name="Lapalu N."/>
            <person name="Plummer K.M."/>
            <person name="Pradier J.M."/>
            <person name="Quevillon E."/>
            <person name="Sharon A."/>
            <person name="Simon A."/>
            <person name="ten Have A."/>
            <person name="Tudzynski B."/>
            <person name="Tudzynski P."/>
            <person name="Wincker P."/>
            <person name="Andrew M."/>
            <person name="Anthouard V."/>
            <person name="Beever R.E."/>
            <person name="Beffa R."/>
            <person name="Benoit I."/>
            <person name="Bouzid O."/>
            <person name="Brault B."/>
            <person name="Chen Z."/>
            <person name="Choquer M."/>
            <person name="Collemare J."/>
            <person name="Cotton P."/>
            <person name="Danchin E.G."/>
            <person name="Da Silva C."/>
            <person name="Gautier A."/>
            <person name="Giraud C."/>
            <person name="Giraud T."/>
            <person name="Gonzalez C."/>
            <person name="Grossetete S."/>
            <person name="Guldener U."/>
            <person name="Henrissat B."/>
            <person name="Howlett B.J."/>
            <person name="Kodira C."/>
            <person name="Kretschmer M."/>
            <person name="Lappartient A."/>
            <person name="Leroch M."/>
            <person name="Levis C."/>
            <person name="Mauceli E."/>
            <person name="Neuveglise C."/>
            <person name="Oeser B."/>
            <person name="Pearson M."/>
            <person name="Poulain J."/>
            <person name="Poussereau N."/>
            <person name="Quesneville H."/>
            <person name="Rascle C."/>
            <person name="Schumacher J."/>
            <person name="Segurens B."/>
            <person name="Sexton A."/>
            <person name="Silva E."/>
            <person name="Sirven C."/>
            <person name="Soanes D.M."/>
            <person name="Talbot N.J."/>
            <person name="Templeton M."/>
            <person name="Yandava C."/>
            <person name="Yarden O."/>
            <person name="Zeng Q."/>
            <person name="Rollins J.A."/>
            <person name="Lebrun M.H."/>
            <person name="Dickman M."/>
        </authorList>
    </citation>
    <scope>NUCLEOTIDE SEQUENCE [LARGE SCALE GENOMIC DNA]</scope>
    <source>
        <strain evidence="2">T4</strain>
    </source>
</reference>
<protein>
    <submittedName>
        <fullName evidence="1">Uncharacterized protein</fullName>
    </submittedName>
</protein>
<accession>G2XUE3</accession>
<dbReference type="EMBL" id="FQ790269">
    <property type="protein sequence ID" value="CCD44085.1"/>
    <property type="molecule type" value="Genomic_DNA"/>
</dbReference>
<gene>
    <name evidence="1" type="ORF">BofuT4_uP060320.1</name>
</gene>
<dbReference type="HOGENOM" id="CLU_3335454_0_0_1"/>
<sequence>MNTTWLIGVLKIGDAPEGQGSMLAFDIEELQGDLMFCS</sequence>
<evidence type="ECO:0000313" key="1">
    <source>
        <dbReference type="EMBL" id="CCD44085.1"/>
    </source>
</evidence>
<organism evidence="1 2">
    <name type="scientific">Botryotinia fuckeliana (strain T4)</name>
    <name type="common">Noble rot fungus</name>
    <name type="synonym">Botrytis cinerea</name>
    <dbReference type="NCBI Taxonomy" id="999810"/>
    <lineage>
        <taxon>Eukaryota</taxon>
        <taxon>Fungi</taxon>
        <taxon>Dikarya</taxon>
        <taxon>Ascomycota</taxon>
        <taxon>Pezizomycotina</taxon>
        <taxon>Leotiomycetes</taxon>
        <taxon>Helotiales</taxon>
        <taxon>Sclerotiniaceae</taxon>
        <taxon>Botrytis</taxon>
    </lineage>
</organism>
<name>G2XUE3_BOTF4</name>
<dbReference type="Proteomes" id="UP000008177">
    <property type="component" value="Unplaced contigs"/>
</dbReference>